<dbReference type="Ensembl" id="ENSMUNT00000031374.1">
    <property type="protein sequence ID" value="ENSMUNP00000026056.1"/>
    <property type="gene ID" value="ENSMUNG00000018896.1"/>
</dbReference>
<protein>
    <submittedName>
        <fullName evidence="1">Uncharacterized protein</fullName>
    </submittedName>
</protein>
<dbReference type="InterPro" id="IPR036048">
    <property type="entry name" value="Interleukin_8-like_sf"/>
</dbReference>
<evidence type="ECO:0000313" key="2">
    <source>
        <dbReference type="Proteomes" id="UP000694405"/>
    </source>
</evidence>
<dbReference type="GO" id="GO:0005576">
    <property type="term" value="C:extracellular region"/>
    <property type="evidence" value="ECO:0007669"/>
    <property type="project" value="InterPro"/>
</dbReference>
<reference evidence="1" key="2">
    <citation type="submission" date="2025-08" db="UniProtKB">
        <authorList>
            <consortium name="Ensembl"/>
        </authorList>
    </citation>
    <scope>IDENTIFICATION</scope>
</reference>
<dbReference type="GO" id="GO:0006955">
    <property type="term" value="P:immune response"/>
    <property type="evidence" value="ECO:0007669"/>
    <property type="project" value="InterPro"/>
</dbReference>
<name>A0A8V5G1A4_MELUD</name>
<dbReference type="AlphaFoldDB" id="A0A8V5G1A4"/>
<keyword evidence="2" id="KW-1185">Reference proteome</keyword>
<organism evidence="1 2">
    <name type="scientific">Melopsittacus undulatus</name>
    <name type="common">Budgerigar</name>
    <name type="synonym">Psittacus undulatus</name>
    <dbReference type="NCBI Taxonomy" id="13146"/>
    <lineage>
        <taxon>Eukaryota</taxon>
        <taxon>Metazoa</taxon>
        <taxon>Chordata</taxon>
        <taxon>Craniata</taxon>
        <taxon>Vertebrata</taxon>
        <taxon>Euteleostomi</taxon>
        <taxon>Archelosauria</taxon>
        <taxon>Archosauria</taxon>
        <taxon>Dinosauria</taxon>
        <taxon>Saurischia</taxon>
        <taxon>Theropoda</taxon>
        <taxon>Coelurosauria</taxon>
        <taxon>Aves</taxon>
        <taxon>Neognathae</taxon>
        <taxon>Neoaves</taxon>
        <taxon>Telluraves</taxon>
        <taxon>Australaves</taxon>
        <taxon>Psittaciformes</taxon>
        <taxon>Psittaculidae</taxon>
        <taxon>Melopsittacus</taxon>
    </lineage>
</organism>
<reference evidence="1" key="3">
    <citation type="submission" date="2025-09" db="UniProtKB">
        <authorList>
            <consortium name="Ensembl"/>
        </authorList>
    </citation>
    <scope>IDENTIFICATION</scope>
</reference>
<sequence length="103" mass="11624">MSPRYQGNYVRAPGFAELEKETTERAALAMGLQLSDAIWVTNPFCLPSVRSPYSACCYKNVFIQQKIPALLIKSYQDTPSHCSHRTVRCVLLRGKFTVSQLKP</sequence>
<accession>A0A8V5G1A4</accession>
<dbReference type="GO" id="GO:0008009">
    <property type="term" value="F:chemokine activity"/>
    <property type="evidence" value="ECO:0007669"/>
    <property type="project" value="InterPro"/>
</dbReference>
<dbReference type="SUPFAM" id="SSF54117">
    <property type="entry name" value="Interleukin 8-like chemokines"/>
    <property type="match status" value="1"/>
</dbReference>
<reference evidence="1" key="1">
    <citation type="submission" date="2020-03" db="EMBL/GenBank/DDBJ databases">
        <title>Melopsittacus undulatus (budgerigar) genome, bMelUnd1, maternal haplotype with Z.</title>
        <authorList>
            <person name="Gedman G."/>
            <person name="Mountcastle J."/>
            <person name="Haase B."/>
            <person name="Formenti G."/>
            <person name="Wright T."/>
            <person name="Apodaca J."/>
            <person name="Pelan S."/>
            <person name="Chow W."/>
            <person name="Rhie A."/>
            <person name="Howe K."/>
            <person name="Fedrigo O."/>
            <person name="Jarvis E.D."/>
        </authorList>
    </citation>
    <scope>NUCLEOTIDE SEQUENCE [LARGE SCALE GENOMIC DNA]</scope>
</reference>
<evidence type="ECO:0000313" key="1">
    <source>
        <dbReference type="Ensembl" id="ENSMUNP00000026056.1"/>
    </source>
</evidence>
<dbReference type="Proteomes" id="UP000694405">
    <property type="component" value="Chromosome 1"/>
</dbReference>
<proteinExistence type="predicted"/>
<dbReference type="Gene3D" id="2.40.50.40">
    <property type="match status" value="1"/>
</dbReference>